<dbReference type="InterPro" id="IPR045851">
    <property type="entry name" value="AMP-bd_C_sf"/>
</dbReference>
<dbReference type="GO" id="GO:0005524">
    <property type="term" value="F:ATP binding"/>
    <property type="evidence" value="ECO:0007669"/>
    <property type="project" value="UniProtKB-KW"/>
</dbReference>
<keyword evidence="3" id="KW-0436">Ligase</keyword>
<evidence type="ECO:0000313" key="9">
    <source>
        <dbReference type="Proteomes" id="UP000324015"/>
    </source>
</evidence>
<dbReference type="InterPro" id="IPR020845">
    <property type="entry name" value="AMP-binding_CS"/>
</dbReference>
<evidence type="ECO:0000259" key="6">
    <source>
        <dbReference type="Pfam" id="PF00501"/>
    </source>
</evidence>
<dbReference type="InterPro" id="IPR011963">
    <property type="entry name" value="DHB_AMP_lig"/>
</dbReference>
<dbReference type="EMBL" id="CP029191">
    <property type="protein sequence ID" value="QES42150.1"/>
    <property type="molecule type" value="Genomic_DNA"/>
</dbReference>
<proteinExistence type="inferred from homology"/>
<evidence type="ECO:0000256" key="1">
    <source>
        <dbReference type="ARBA" id="ARBA00004924"/>
    </source>
</evidence>
<dbReference type="InterPro" id="IPR050237">
    <property type="entry name" value="ATP-dep_AMP-bd_enzyme"/>
</dbReference>
<reference evidence="8 9" key="1">
    <citation type="submission" date="2018-05" db="EMBL/GenBank/DDBJ databases">
        <title>Streptomyces venezuelae.</title>
        <authorList>
            <person name="Kim W."/>
            <person name="Lee N."/>
            <person name="Cho B.-K."/>
        </authorList>
    </citation>
    <scope>NUCLEOTIDE SEQUENCE [LARGE SCALE GENOMIC DNA]</scope>
    <source>
        <strain evidence="8 9">ATCC 14585</strain>
    </source>
</reference>
<feature type="domain" description="AMP-dependent synthetase/ligase" evidence="6">
    <location>
        <begin position="41"/>
        <end position="420"/>
    </location>
</feature>
<evidence type="ECO:0000313" key="8">
    <source>
        <dbReference type="EMBL" id="QES42150.1"/>
    </source>
</evidence>
<evidence type="ECO:0000259" key="7">
    <source>
        <dbReference type="Pfam" id="PF13193"/>
    </source>
</evidence>
<dbReference type="PANTHER" id="PTHR43767">
    <property type="entry name" value="LONG-CHAIN-FATTY-ACID--COA LIGASE"/>
    <property type="match status" value="1"/>
</dbReference>
<evidence type="ECO:0000256" key="5">
    <source>
        <dbReference type="ARBA" id="ARBA00022840"/>
    </source>
</evidence>
<dbReference type="Gene3D" id="2.30.38.10">
    <property type="entry name" value="Luciferase, Domain 3"/>
    <property type="match status" value="1"/>
</dbReference>
<dbReference type="FunFam" id="2.30.38.10:FF:000003">
    <property type="entry name" value="Vibriobactin-specific 2,3-dihydroxybenzoate-AMP ligase"/>
    <property type="match status" value="1"/>
</dbReference>
<dbReference type="PANTHER" id="PTHR43767:SF10">
    <property type="entry name" value="SURFACTIN SYNTHASE SUBUNIT 1"/>
    <property type="match status" value="1"/>
</dbReference>
<dbReference type="InterPro" id="IPR025110">
    <property type="entry name" value="AMP-bd_C"/>
</dbReference>
<evidence type="ECO:0000256" key="2">
    <source>
        <dbReference type="ARBA" id="ARBA00006432"/>
    </source>
</evidence>
<dbReference type="SUPFAM" id="SSF56801">
    <property type="entry name" value="Acetyl-CoA synthetase-like"/>
    <property type="match status" value="1"/>
</dbReference>
<comment type="similarity">
    <text evidence="2">Belongs to the ATP-dependent AMP-binding enzyme family.</text>
</comment>
<dbReference type="PROSITE" id="PS00455">
    <property type="entry name" value="AMP_BINDING"/>
    <property type="match status" value="1"/>
</dbReference>
<dbReference type="RefSeq" id="WP_150184612.1">
    <property type="nucleotide sequence ID" value="NZ_CP029191.1"/>
</dbReference>
<dbReference type="CDD" id="cd05920">
    <property type="entry name" value="23DHB-AMP_lg"/>
    <property type="match status" value="1"/>
</dbReference>
<gene>
    <name evidence="8" type="ORF">DEJ49_15155</name>
</gene>
<dbReference type="GO" id="GO:0019290">
    <property type="term" value="P:siderophore biosynthetic process"/>
    <property type="evidence" value="ECO:0007669"/>
    <property type="project" value="InterPro"/>
</dbReference>
<keyword evidence="5" id="KW-0067">ATP-binding</keyword>
<dbReference type="Proteomes" id="UP000324015">
    <property type="component" value="Chromosome"/>
</dbReference>
<sequence>MSLSLGSLGSLGEDAPTWPREFAERYRAAGWWRGETFGGMLRERAAAHPDRVAIVDPGGAGAAARRWTYGELDRRADRLAAGLLARGIGKGDKVVVQLPNIAEFFETIFALFRIGALPVFALPAHRETEIRYFCEFTEAAAYVIPQQVGGFDYRGLAAKLVDEIPTLRHVFVAEGDAGPFEALSDVATDVAPDMATEPTTQLPAAPAPSDLAFLQLSGGSTGVPKLIPRTHDDYIYSLRGSNELCAVDEDSVYLVALPAAHNFPLSSPGSLGALYAGARVVLCPQPSPEAAFPLIESEGVTITGLVPPLALLWTEAAPATAYDLSSLDVLLVGGAKFSEEAARRVKPALGCTLQQVFGMAEGLVNYTRLDDDPETIVTTQGRPISPDDEIRVVDDEDNDLPFGETGHLLTRGPYTIRGYWRAPEHNARSFTADGFYRTGDVVRLTATGHLVVEGRAKDQINRGGEKVAAEEVENHILAHPSVHDANVVAEPDAYLGERTCAYVILRADAEPMRPAAIRKFVRERGLASYKVPDRVEFVEVFPQTGVGKISKKALRETAQRETALREPASS</sequence>
<keyword evidence="4" id="KW-0547">Nucleotide-binding</keyword>
<dbReference type="Pfam" id="PF13193">
    <property type="entry name" value="AMP-binding_C"/>
    <property type="match status" value="1"/>
</dbReference>
<name>A0A5P2CIP3_STRVZ</name>
<dbReference type="FunFam" id="3.30.300.30:FF:000008">
    <property type="entry name" value="2,3-dihydroxybenzoate-AMP ligase"/>
    <property type="match status" value="1"/>
</dbReference>
<evidence type="ECO:0000256" key="4">
    <source>
        <dbReference type="ARBA" id="ARBA00022741"/>
    </source>
</evidence>
<dbReference type="AlphaFoldDB" id="A0A5P2CIP3"/>
<comment type="pathway">
    <text evidence="1">Siderophore biosynthesis.</text>
</comment>
<dbReference type="GO" id="GO:0008668">
    <property type="term" value="F:2,3-dihydroxybenzoate--[aryl-carrier protein] ligase"/>
    <property type="evidence" value="ECO:0007669"/>
    <property type="project" value="InterPro"/>
</dbReference>
<feature type="domain" description="AMP-binding enzyme C-terminal" evidence="7">
    <location>
        <begin position="471"/>
        <end position="548"/>
    </location>
</feature>
<protein>
    <submittedName>
        <fullName evidence="8">(2,3-dihydroxybenzoyl)adenylate synthase</fullName>
    </submittedName>
</protein>
<dbReference type="Gene3D" id="3.40.50.980">
    <property type="match status" value="2"/>
</dbReference>
<organism evidence="8 9">
    <name type="scientific">Streptomyces venezuelae</name>
    <dbReference type="NCBI Taxonomy" id="54571"/>
    <lineage>
        <taxon>Bacteria</taxon>
        <taxon>Bacillati</taxon>
        <taxon>Actinomycetota</taxon>
        <taxon>Actinomycetes</taxon>
        <taxon>Kitasatosporales</taxon>
        <taxon>Streptomycetaceae</taxon>
        <taxon>Streptomyces</taxon>
    </lineage>
</organism>
<dbReference type="Gene3D" id="3.30.300.30">
    <property type="match status" value="1"/>
</dbReference>
<dbReference type="InterPro" id="IPR000873">
    <property type="entry name" value="AMP-dep_synth/lig_dom"/>
</dbReference>
<accession>A0A5P2CIP3</accession>
<evidence type="ECO:0000256" key="3">
    <source>
        <dbReference type="ARBA" id="ARBA00022598"/>
    </source>
</evidence>
<dbReference type="NCBIfam" id="TIGR02275">
    <property type="entry name" value="DHB_AMP_lig"/>
    <property type="match status" value="1"/>
</dbReference>
<dbReference type="Pfam" id="PF00501">
    <property type="entry name" value="AMP-binding"/>
    <property type="match status" value="1"/>
</dbReference>